<protein>
    <submittedName>
        <fullName evidence="3">Amidase</fullName>
    </submittedName>
</protein>
<gene>
    <name evidence="3" type="ORF">SAMN02910432_00917</name>
</gene>
<evidence type="ECO:0000256" key="1">
    <source>
        <dbReference type="ARBA" id="ARBA00009199"/>
    </source>
</evidence>
<comment type="similarity">
    <text evidence="1">Belongs to the amidase family.</text>
</comment>
<dbReference type="GO" id="GO:0003824">
    <property type="term" value="F:catalytic activity"/>
    <property type="evidence" value="ECO:0007669"/>
    <property type="project" value="InterPro"/>
</dbReference>
<sequence>MEFDATEIANLIKTKQLSPKEAVMNAFSEIKTKNGQLNAVVSLREEKALEEAKRCVDLARPFAGVPILIKSLGQYLEGEPATDGSKLFKDAKATQTDNFVKALQQAGFIIIGQSNAPEFGFTNVTDSKLYGPARNPWNPEFYSGGSSGGAASAVASKMVPLAAASDGGGSIRIPASFTGLIGLKPTRGRTPVGPSSWRGWQGASVSFAITRSIRDTASLLAAVQTVQPPAPFQTPLLSFNLEDPLPKNRKVAFSLNSPVQTKVSEAAKQAVLSAVNFLEEQGFEIEETEPKLDGTQLIKDYYLVNDVESAVMFSNIENALERKLKIDDMELISWCICQAGMDVKATDYSRMLANWDQAAFVMDSFLEKYSFFLTPTTAQTAPEVSHQFINESMLAKMRRISELSSRERTDLVYEFFMPSLAATPFTQQANLMGNPAISLPVHVASNGLPLGVQFVAKKGREDLLLKMGKLFEQNGKFRII</sequence>
<dbReference type="Pfam" id="PF01425">
    <property type="entry name" value="Amidase"/>
    <property type="match status" value="1"/>
</dbReference>
<evidence type="ECO:0000313" key="4">
    <source>
        <dbReference type="Proteomes" id="UP000182635"/>
    </source>
</evidence>
<dbReference type="AlphaFoldDB" id="A0A1I2QYS0"/>
<dbReference type="InterPro" id="IPR036928">
    <property type="entry name" value="AS_sf"/>
</dbReference>
<dbReference type="PROSITE" id="PS00571">
    <property type="entry name" value="AMIDASES"/>
    <property type="match status" value="1"/>
</dbReference>
<dbReference type="SUPFAM" id="SSF75304">
    <property type="entry name" value="Amidase signature (AS) enzymes"/>
    <property type="match status" value="1"/>
</dbReference>
<dbReference type="PANTHER" id="PTHR11895:SF7">
    <property type="entry name" value="GLUTAMYL-TRNA(GLN) AMIDOTRANSFERASE SUBUNIT A, MITOCHONDRIAL"/>
    <property type="match status" value="1"/>
</dbReference>
<dbReference type="PANTHER" id="PTHR11895">
    <property type="entry name" value="TRANSAMIDASE"/>
    <property type="match status" value="1"/>
</dbReference>
<dbReference type="RefSeq" id="WP_014072643.1">
    <property type="nucleotide sequence ID" value="NZ_AYYL01000006.1"/>
</dbReference>
<dbReference type="EMBL" id="FOPI01000012">
    <property type="protein sequence ID" value="SFG33170.1"/>
    <property type="molecule type" value="Genomic_DNA"/>
</dbReference>
<organism evidence="3 4">
    <name type="scientific">Ligilactobacillus ruminis DSM 20403 = NBRC 102161</name>
    <dbReference type="NCBI Taxonomy" id="1423798"/>
    <lineage>
        <taxon>Bacteria</taxon>
        <taxon>Bacillati</taxon>
        <taxon>Bacillota</taxon>
        <taxon>Bacilli</taxon>
        <taxon>Lactobacillales</taxon>
        <taxon>Lactobacillaceae</taxon>
        <taxon>Ligilactobacillus</taxon>
    </lineage>
</organism>
<dbReference type="InterPro" id="IPR023631">
    <property type="entry name" value="Amidase_dom"/>
</dbReference>
<evidence type="ECO:0000259" key="2">
    <source>
        <dbReference type="Pfam" id="PF01425"/>
    </source>
</evidence>
<reference evidence="4" key="1">
    <citation type="submission" date="2016-10" db="EMBL/GenBank/DDBJ databases">
        <authorList>
            <person name="Varghese N."/>
            <person name="Submissions S."/>
        </authorList>
    </citation>
    <scope>NUCLEOTIDE SEQUENCE [LARGE SCALE GENOMIC DNA]</scope>
    <source>
        <strain evidence="4">DSM 20403</strain>
    </source>
</reference>
<dbReference type="OrthoDB" id="9811471at2"/>
<feature type="domain" description="Amidase" evidence="2">
    <location>
        <begin position="22"/>
        <end position="465"/>
    </location>
</feature>
<name>A0A1I2QYS0_9LACO</name>
<dbReference type="GeneID" id="29803384"/>
<accession>A0A1I2QYS0</accession>
<dbReference type="Proteomes" id="UP000182635">
    <property type="component" value="Unassembled WGS sequence"/>
</dbReference>
<dbReference type="InterPro" id="IPR020556">
    <property type="entry name" value="Amidase_CS"/>
</dbReference>
<dbReference type="Gene3D" id="3.90.1300.10">
    <property type="entry name" value="Amidase signature (AS) domain"/>
    <property type="match status" value="1"/>
</dbReference>
<dbReference type="InterPro" id="IPR000120">
    <property type="entry name" value="Amidase"/>
</dbReference>
<evidence type="ECO:0000313" key="3">
    <source>
        <dbReference type="EMBL" id="SFG33170.1"/>
    </source>
</evidence>
<dbReference type="NCBIfam" id="NF005099">
    <property type="entry name" value="PRK06529.1"/>
    <property type="match status" value="1"/>
</dbReference>
<proteinExistence type="inferred from homology"/>